<proteinExistence type="predicted"/>
<evidence type="ECO:0000313" key="2">
    <source>
        <dbReference type="Proteomes" id="UP000198900"/>
    </source>
</evidence>
<keyword evidence="2" id="KW-1185">Reference proteome</keyword>
<comment type="caution">
    <text evidence="1">The sequence shown here is derived from an EMBL/GenBank/DDBJ whole genome shotgun (WGS) entry which is preliminary data.</text>
</comment>
<organism evidence="1 2">
    <name type="scientific">Paraburkholderia steynii</name>
    <dbReference type="NCBI Taxonomy" id="1245441"/>
    <lineage>
        <taxon>Bacteria</taxon>
        <taxon>Pseudomonadati</taxon>
        <taxon>Pseudomonadota</taxon>
        <taxon>Betaproteobacteria</taxon>
        <taxon>Burkholderiales</taxon>
        <taxon>Burkholderiaceae</taxon>
        <taxon>Paraburkholderia</taxon>
    </lineage>
</organism>
<dbReference type="NCBIfam" id="NF041728">
    <property type="entry name" value="BPSL0761_fam"/>
    <property type="match status" value="1"/>
</dbReference>
<name>A0A7Z7BD12_9BURK</name>
<dbReference type="EMBL" id="FNDI01000016">
    <property type="protein sequence ID" value="SDI38976.1"/>
    <property type="molecule type" value="Genomic_DNA"/>
</dbReference>
<sequence>MTTPNERTRAVVGARDLLTILSDGRGPYSGDLVRTLAMTLLRHYPLEVDISVSAAALPGLWADPLSGREGR</sequence>
<reference evidence="1" key="1">
    <citation type="submission" date="2016-10" db="EMBL/GenBank/DDBJ databases">
        <authorList>
            <person name="Varghese N."/>
            <person name="Submissions S."/>
        </authorList>
    </citation>
    <scope>NUCLEOTIDE SEQUENCE [LARGE SCALE GENOMIC DNA]</scope>
    <source>
        <strain evidence="1">YR281</strain>
    </source>
</reference>
<dbReference type="AlphaFoldDB" id="A0A7Z7BD12"/>
<gene>
    <name evidence="1" type="ORF">SAMN04487926_11634</name>
</gene>
<dbReference type="InterPro" id="IPR049723">
    <property type="entry name" value="BPSL0761-like"/>
</dbReference>
<accession>A0A7Z7BD12</accession>
<dbReference type="RefSeq" id="WP_091782823.1">
    <property type="nucleotide sequence ID" value="NZ_FNDI01000016.1"/>
</dbReference>
<protein>
    <submittedName>
        <fullName evidence="1">Uncharacterized protein</fullName>
    </submittedName>
</protein>
<evidence type="ECO:0000313" key="1">
    <source>
        <dbReference type="EMBL" id="SDI38976.1"/>
    </source>
</evidence>
<dbReference type="Proteomes" id="UP000198900">
    <property type="component" value="Unassembled WGS sequence"/>
</dbReference>